<organism evidence="1 2">
    <name type="scientific">Amylocarpus encephaloides</name>
    <dbReference type="NCBI Taxonomy" id="45428"/>
    <lineage>
        <taxon>Eukaryota</taxon>
        <taxon>Fungi</taxon>
        <taxon>Dikarya</taxon>
        <taxon>Ascomycota</taxon>
        <taxon>Pezizomycotina</taxon>
        <taxon>Leotiomycetes</taxon>
        <taxon>Helotiales</taxon>
        <taxon>Helotiales incertae sedis</taxon>
        <taxon>Amylocarpus</taxon>
    </lineage>
</organism>
<dbReference type="Pfam" id="PF11917">
    <property type="entry name" value="DUF3435"/>
    <property type="match status" value="1"/>
</dbReference>
<accession>A0A9P7YFE5</accession>
<dbReference type="PANTHER" id="PTHR37535">
    <property type="entry name" value="FLUG DOMAIN PROTEIN"/>
    <property type="match status" value="1"/>
</dbReference>
<protein>
    <submittedName>
        <fullName evidence="1">FluG domain-containing protein</fullName>
    </submittedName>
</protein>
<name>A0A9P7YFE5_9HELO</name>
<sequence length="830" mass="95533">MGPTTQTPAADTLKTLQNVQKRRSDVNRILKERQKVHSGEDFKLLEDNLNNKRRLPQKDSDNTKASIYYIRQKFIKYCDHRGAGEWRIAILKQNCPKGRIMAFLRWICVTYIAKKQKTGKKKSVNQYWRDFGMLYQRMNNGDLVDKDDASEVVTYINTVLKDDFDLDTTSKPKPVVGPDDLLLLLVHHWARDESVFPTEDDRHDVATIMLFDSYTGGRPAEFVHASRGKANQDPLGEADEDNKCERLQEVLEKDYYDESDAGDGPEYDGGELFDDNDQDLFIDYDSFDEDVNMGGTDSGYCTEETDDPMIEEPNYDDTELDEFGEAKRKYKALCYEDIRIWVVQNPKRGERDLLAMEVSLRHHKGADNKPKPTTFLFRENPLAILCPISHMLVRAIRDDAILVDGYTSAEPFFGTDLPSEGMSAFKVHWKEEWLKRPVFRRSVWTANGWVKSKTEPMPYSTYNFYINRLGRNAGFEDQLTSYCFRRGTANAVNGAASDSVRDQVMRHDPSTGVFGAAYRDHLVRFNVQDAFLESNVSDDGLTRAFTHMSLRCNPGAPKGVPDGTMKQFYAGDPEIVDLEGQCAQLRAKIKWEYRMIKKAPAEKRKEYKDLRGQLLNAKKCLKREMDAAIRKDYFFSIHNDMMKRQLERHRNQLVVDKDPEDPEPKMEHQLPERTRLQEVLCDLSKDLCPQEIFARKVLAINLMVALAGKQEVRTCKPRSPSTPPDPVKIESPSLDSHPVLEPDPFPLVCEKTQCIICIGNQRYSLEQRKCTFKRVSNMWDHTENVHKLSLQERPVCEHPKCSPDSKGLFFDSVNDFKCHVGIVHKINLRP</sequence>
<dbReference type="Proteomes" id="UP000824998">
    <property type="component" value="Unassembled WGS sequence"/>
</dbReference>
<dbReference type="PANTHER" id="PTHR37535:SF4">
    <property type="entry name" value="FLUG DOMAIN-CONTAINING PROTEIN"/>
    <property type="match status" value="1"/>
</dbReference>
<dbReference type="EMBL" id="MU251546">
    <property type="protein sequence ID" value="KAG9232492.1"/>
    <property type="molecule type" value="Genomic_DNA"/>
</dbReference>
<keyword evidence="2" id="KW-1185">Reference proteome</keyword>
<evidence type="ECO:0000313" key="2">
    <source>
        <dbReference type="Proteomes" id="UP000824998"/>
    </source>
</evidence>
<dbReference type="AlphaFoldDB" id="A0A9P7YFE5"/>
<reference evidence="1" key="1">
    <citation type="journal article" date="2021" name="IMA Fungus">
        <title>Genomic characterization of three marine fungi, including Emericellopsis atlantica sp. nov. with signatures of a generalist lifestyle and marine biomass degradation.</title>
        <authorList>
            <person name="Hagestad O.C."/>
            <person name="Hou L."/>
            <person name="Andersen J.H."/>
            <person name="Hansen E.H."/>
            <person name="Altermark B."/>
            <person name="Li C."/>
            <person name="Kuhnert E."/>
            <person name="Cox R.J."/>
            <person name="Crous P.W."/>
            <person name="Spatafora J.W."/>
            <person name="Lail K."/>
            <person name="Amirebrahimi M."/>
            <person name="Lipzen A."/>
            <person name="Pangilinan J."/>
            <person name="Andreopoulos W."/>
            <person name="Hayes R.D."/>
            <person name="Ng V."/>
            <person name="Grigoriev I.V."/>
            <person name="Jackson S.A."/>
            <person name="Sutton T.D.S."/>
            <person name="Dobson A.D.W."/>
            <person name="Rama T."/>
        </authorList>
    </citation>
    <scope>NUCLEOTIDE SEQUENCE</scope>
    <source>
        <strain evidence="1">TRa018bII</strain>
    </source>
</reference>
<comment type="caution">
    <text evidence="1">The sequence shown here is derived from an EMBL/GenBank/DDBJ whole genome shotgun (WGS) entry which is preliminary data.</text>
</comment>
<proteinExistence type="predicted"/>
<evidence type="ECO:0000313" key="1">
    <source>
        <dbReference type="EMBL" id="KAG9232492.1"/>
    </source>
</evidence>
<dbReference type="OrthoDB" id="4485682at2759"/>
<dbReference type="InterPro" id="IPR021842">
    <property type="entry name" value="DUF3435"/>
</dbReference>
<gene>
    <name evidence="1" type="ORF">BJ875DRAFT_505978</name>
</gene>